<dbReference type="AlphaFoldDB" id="A0A9P4MD42"/>
<keyword evidence="1" id="KW-0175">Coiled coil</keyword>
<proteinExistence type="predicted"/>
<sequence length="599" mass="67740">MLDATRSGSPDSHTTGGRTPNSNGVDLFDQPLEESPRSTRKRGFGDTLTQNAQTSPSSSNVWRCSAETEIEVDDTMSIELGDLIPDEPATAKKRLRITQESLASTARQTTAIDVEALQKKLRLVKKKLKAATRRAFAAEDKCAQAEEEHEIEAESLGQKIDDTQQELEDVREELEDAHQELEDAEGEMENVVLSLTCAEHENECRSKELEEVQSAICTANDRHAQEMLVLKGLLDVAEQNERKAVQSVISFQQDYDKLHVSFAGRNEEQAKLVDVYAILTDVQSKLLGATGDKHALEGTMRDFEATLDSYRDANATLRKEISSLRDKTTVLQNAETELKQRLEASLAGSERLRQELAEVRDELSEKDSDFARMNNESETHKETVTNLTTKLKLQKQETKTAIAARDQMAKVMDRTLMSNEERRGLQADLDKANSREQKLQEDVQRFKTRLEAASEHIGELKGANLHATEELKQKDVEFAQFKADLVTVNRGLQDKLDLQSRLITEANGEVSRLRDQVEGKNEQCRSLHAELEEVNRCLHNVRGQREAMIDELYGADENYEALRREKSDLARRLQAAEAFIDHLQRPPSLYEPRPSWSRR</sequence>
<protein>
    <submittedName>
        <fullName evidence="3">Uncharacterized protein</fullName>
    </submittedName>
</protein>
<feature type="compositionally biased region" description="Polar residues" evidence="2">
    <location>
        <begin position="47"/>
        <end position="62"/>
    </location>
</feature>
<evidence type="ECO:0000313" key="3">
    <source>
        <dbReference type="EMBL" id="KAF2148813.1"/>
    </source>
</evidence>
<dbReference type="Proteomes" id="UP000799439">
    <property type="component" value="Unassembled WGS sequence"/>
</dbReference>
<feature type="coiled-coil region" evidence="1">
    <location>
        <begin position="114"/>
        <end position="201"/>
    </location>
</feature>
<feature type="coiled-coil region" evidence="1">
    <location>
        <begin position="300"/>
        <end position="376"/>
    </location>
</feature>
<keyword evidence="4" id="KW-1185">Reference proteome</keyword>
<evidence type="ECO:0000256" key="2">
    <source>
        <dbReference type="SAM" id="MobiDB-lite"/>
    </source>
</evidence>
<evidence type="ECO:0000313" key="4">
    <source>
        <dbReference type="Proteomes" id="UP000799439"/>
    </source>
</evidence>
<comment type="caution">
    <text evidence="3">The sequence shown here is derived from an EMBL/GenBank/DDBJ whole genome shotgun (WGS) entry which is preliminary data.</text>
</comment>
<dbReference type="SUPFAM" id="SSF57997">
    <property type="entry name" value="Tropomyosin"/>
    <property type="match status" value="1"/>
</dbReference>
<dbReference type="OrthoDB" id="10255000at2759"/>
<dbReference type="EMBL" id="ML996092">
    <property type="protein sequence ID" value="KAF2148813.1"/>
    <property type="molecule type" value="Genomic_DNA"/>
</dbReference>
<feature type="region of interest" description="Disordered" evidence="2">
    <location>
        <begin position="1"/>
        <end position="63"/>
    </location>
</feature>
<organism evidence="3 4">
    <name type="scientific">Myriangium duriaei CBS 260.36</name>
    <dbReference type="NCBI Taxonomy" id="1168546"/>
    <lineage>
        <taxon>Eukaryota</taxon>
        <taxon>Fungi</taxon>
        <taxon>Dikarya</taxon>
        <taxon>Ascomycota</taxon>
        <taxon>Pezizomycotina</taxon>
        <taxon>Dothideomycetes</taxon>
        <taxon>Dothideomycetidae</taxon>
        <taxon>Myriangiales</taxon>
        <taxon>Myriangiaceae</taxon>
        <taxon>Myriangium</taxon>
    </lineage>
</organism>
<feature type="coiled-coil region" evidence="1">
    <location>
        <begin position="503"/>
        <end position="530"/>
    </location>
</feature>
<gene>
    <name evidence="3" type="ORF">K461DRAFT_271418</name>
</gene>
<name>A0A9P4MD42_9PEZI</name>
<feature type="coiled-coil region" evidence="1">
    <location>
        <begin position="422"/>
        <end position="456"/>
    </location>
</feature>
<feature type="compositionally biased region" description="Polar residues" evidence="2">
    <location>
        <begin position="1"/>
        <end position="24"/>
    </location>
</feature>
<evidence type="ECO:0000256" key="1">
    <source>
        <dbReference type="SAM" id="Coils"/>
    </source>
</evidence>
<reference evidence="3" key="1">
    <citation type="journal article" date="2020" name="Stud. Mycol.">
        <title>101 Dothideomycetes genomes: a test case for predicting lifestyles and emergence of pathogens.</title>
        <authorList>
            <person name="Haridas S."/>
            <person name="Albert R."/>
            <person name="Binder M."/>
            <person name="Bloem J."/>
            <person name="Labutti K."/>
            <person name="Salamov A."/>
            <person name="Andreopoulos B."/>
            <person name="Baker S."/>
            <person name="Barry K."/>
            <person name="Bills G."/>
            <person name="Bluhm B."/>
            <person name="Cannon C."/>
            <person name="Castanera R."/>
            <person name="Culley D."/>
            <person name="Daum C."/>
            <person name="Ezra D."/>
            <person name="Gonzalez J."/>
            <person name="Henrissat B."/>
            <person name="Kuo A."/>
            <person name="Liang C."/>
            <person name="Lipzen A."/>
            <person name="Lutzoni F."/>
            <person name="Magnuson J."/>
            <person name="Mondo S."/>
            <person name="Nolan M."/>
            <person name="Ohm R."/>
            <person name="Pangilinan J."/>
            <person name="Park H.-J."/>
            <person name="Ramirez L."/>
            <person name="Alfaro M."/>
            <person name="Sun H."/>
            <person name="Tritt A."/>
            <person name="Yoshinaga Y."/>
            <person name="Zwiers L.-H."/>
            <person name="Turgeon B."/>
            <person name="Goodwin S."/>
            <person name="Spatafora J."/>
            <person name="Crous P."/>
            <person name="Grigoriev I."/>
        </authorList>
    </citation>
    <scope>NUCLEOTIDE SEQUENCE</scope>
    <source>
        <strain evidence="3">CBS 260.36</strain>
    </source>
</reference>
<accession>A0A9P4MD42</accession>